<comment type="caution">
    <text evidence="1">The sequence shown here is derived from an EMBL/GenBank/DDBJ whole genome shotgun (WGS) entry which is preliminary data.</text>
</comment>
<evidence type="ECO:0000313" key="1">
    <source>
        <dbReference type="EMBL" id="KAH8017643.1"/>
    </source>
</evidence>
<reference evidence="1" key="1">
    <citation type="submission" date="2021-08" db="EMBL/GenBank/DDBJ databases">
        <title>The first chromosome-level gecko genome reveals the dynamic sex chromosomes of Neotropical dwarf geckos (Sphaerodactylidae: Sphaerodactylus).</title>
        <authorList>
            <person name="Pinto B.J."/>
            <person name="Keating S.E."/>
            <person name="Gamble T."/>
        </authorList>
    </citation>
    <scope>NUCLEOTIDE SEQUENCE</scope>
    <source>
        <strain evidence="1">TG3544</strain>
    </source>
</reference>
<gene>
    <name evidence="1" type="ORF">K3G42_031428</name>
</gene>
<organism evidence="1 2">
    <name type="scientific">Sphaerodactylus townsendi</name>
    <dbReference type="NCBI Taxonomy" id="933632"/>
    <lineage>
        <taxon>Eukaryota</taxon>
        <taxon>Metazoa</taxon>
        <taxon>Chordata</taxon>
        <taxon>Craniata</taxon>
        <taxon>Vertebrata</taxon>
        <taxon>Euteleostomi</taxon>
        <taxon>Lepidosauria</taxon>
        <taxon>Squamata</taxon>
        <taxon>Bifurcata</taxon>
        <taxon>Gekkota</taxon>
        <taxon>Sphaerodactylidae</taxon>
        <taxon>Sphaerodactylus</taxon>
    </lineage>
</organism>
<evidence type="ECO:0000313" key="2">
    <source>
        <dbReference type="Proteomes" id="UP000827872"/>
    </source>
</evidence>
<name>A0ACB8GD98_9SAUR</name>
<keyword evidence="2" id="KW-1185">Reference proteome</keyword>
<accession>A0ACB8GD98</accession>
<dbReference type="EMBL" id="CM037614">
    <property type="protein sequence ID" value="KAH8017643.1"/>
    <property type="molecule type" value="Genomic_DNA"/>
</dbReference>
<dbReference type="Proteomes" id="UP000827872">
    <property type="component" value="Linkage Group LG01"/>
</dbReference>
<sequence>MPTLLVVISPLSPMEGFLSHGEALNEPESEESSSDTHSEICSPAQLRQQTEELCAAIDEVLQEPLSKQQHDSSPSSLQKLLISDVGKTPITLQRPAGRETRFANLNLRTPTVNESKKTRPGVIRPTTVKAKIIFKKEDPIQPNPFKKYLEETTESQTEQVISHADLLTPGPFSHLGSIFAETYDNSYSPYRHNTLYNKAEISQLPKASHWMSRYGKGFEIVSLITEVTDVTVNPGIQPQNSKGFAVP</sequence>
<proteinExistence type="predicted"/>
<protein>
    <submittedName>
        <fullName evidence="1">Uncharacterized protein</fullName>
    </submittedName>
</protein>